<reference evidence="1" key="2">
    <citation type="journal article" date="2022" name="New Phytol.">
        <title>Evolutionary transition to the ectomycorrhizal habit in the genomes of a hyperdiverse lineage of mushroom-forming fungi.</title>
        <authorList>
            <person name="Looney B."/>
            <person name="Miyauchi S."/>
            <person name="Morin E."/>
            <person name="Drula E."/>
            <person name="Courty P.E."/>
            <person name="Kohler A."/>
            <person name="Kuo A."/>
            <person name="LaButti K."/>
            <person name="Pangilinan J."/>
            <person name="Lipzen A."/>
            <person name="Riley R."/>
            <person name="Andreopoulos W."/>
            <person name="He G."/>
            <person name="Johnson J."/>
            <person name="Nolan M."/>
            <person name="Tritt A."/>
            <person name="Barry K.W."/>
            <person name="Grigoriev I.V."/>
            <person name="Nagy L.G."/>
            <person name="Hibbett D."/>
            <person name="Henrissat B."/>
            <person name="Matheny P.B."/>
            <person name="Labbe J."/>
            <person name="Martin F.M."/>
        </authorList>
    </citation>
    <scope>NUCLEOTIDE SEQUENCE</scope>
    <source>
        <strain evidence="1">HHB10654</strain>
    </source>
</reference>
<reference evidence="1" key="1">
    <citation type="submission" date="2021-03" db="EMBL/GenBank/DDBJ databases">
        <authorList>
            <consortium name="DOE Joint Genome Institute"/>
            <person name="Ahrendt S."/>
            <person name="Looney B.P."/>
            <person name="Miyauchi S."/>
            <person name="Morin E."/>
            <person name="Drula E."/>
            <person name="Courty P.E."/>
            <person name="Chicoki N."/>
            <person name="Fauchery L."/>
            <person name="Kohler A."/>
            <person name="Kuo A."/>
            <person name="Labutti K."/>
            <person name="Pangilinan J."/>
            <person name="Lipzen A."/>
            <person name="Riley R."/>
            <person name="Andreopoulos W."/>
            <person name="He G."/>
            <person name="Johnson J."/>
            <person name="Barry K.W."/>
            <person name="Grigoriev I.V."/>
            <person name="Nagy L."/>
            <person name="Hibbett D."/>
            <person name="Henrissat B."/>
            <person name="Matheny P.B."/>
            <person name="Labbe J."/>
            <person name="Martin F."/>
        </authorList>
    </citation>
    <scope>NUCLEOTIDE SEQUENCE</scope>
    <source>
        <strain evidence="1">HHB10654</strain>
    </source>
</reference>
<gene>
    <name evidence="1" type="ORF">BV25DRAFT_1841423</name>
</gene>
<sequence length="800" mass="89869">MDEPKRSKHKKHHSHKDDDPDHSSKKRHRHADADEKRKHKKRKDKSEVKVLDDDPNDEDAWVEKNIDMDGEKPLATDIPTAESLTLTSRAFSRPGDAPLPPSLHSESSLKRDEWMLDPSTATTSAPRAALPAGDEGLTEGYGESSQGARTLGGGVDFFSSLGTERQKKPRPEKPNPDKLHISSKELNTQLKEGKALDEYTETPPAAKAITPGGPGSQWRMMRLRRVYETAEEENRPIEEVDVDRFGSLEAFEQAVEERRILDEREGRRAERGRDKDRGRDSGYSKGGEKGYMFSDLTGSGASSRSSSFRRPGGVGDSAPATPTPYPPASSRQRFDSLRLPSQVGTPLSQPRTPIPSVMTPQVASSSKGRALSPSSLNKLQAKVLRAKLMGGPNAEALEREYEEESRKAASAGVMANEEGVRTKVEVLPTLDARGRLYDVGHGKDDGKILPGNRKKSEKFETHDPKTGEVIRYNADDDTTTLGELLRQEKFGAGMADQKDLDMQFARSIATDSGFKNDLDYMDDNAEKLGRQKMRSDAMKRQFAINDYKRTQKALATCSFCYGEDDSIPKAPIVALGTRVYLSCTLQEELVPGHCLIVPIQHHLTMLEGDDDVWDEVRNFMKSLMRMFSEEEKGAVFFETVTTLKYQKHSVIECVPVPWEQFDLLPGYFKESILMSEAEWSQHKKLIDFSTRPGGFRRMMVPNLPYFMVQFDHKGEKGYGHVIEGTDQTAGDDEDAMDEGEKGGGEFPRYFAGEIIGNVLELEARRWRHPRRIDFRQNKERVAKFKKNYDKFDWTGMIGKP</sequence>
<keyword evidence="2" id="KW-1185">Reference proteome</keyword>
<dbReference type="EMBL" id="MU277242">
    <property type="protein sequence ID" value="KAI0057848.1"/>
    <property type="molecule type" value="Genomic_DNA"/>
</dbReference>
<organism evidence="1 2">
    <name type="scientific">Artomyces pyxidatus</name>
    <dbReference type="NCBI Taxonomy" id="48021"/>
    <lineage>
        <taxon>Eukaryota</taxon>
        <taxon>Fungi</taxon>
        <taxon>Dikarya</taxon>
        <taxon>Basidiomycota</taxon>
        <taxon>Agaricomycotina</taxon>
        <taxon>Agaricomycetes</taxon>
        <taxon>Russulales</taxon>
        <taxon>Auriscalpiaceae</taxon>
        <taxon>Artomyces</taxon>
    </lineage>
</organism>
<dbReference type="Proteomes" id="UP000814140">
    <property type="component" value="Unassembled WGS sequence"/>
</dbReference>
<evidence type="ECO:0000313" key="2">
    <source>
        <dbReference type="Proteomes" id="UP000814140"/>
    </source>
</evidence>
<accession>A0ACB8SPT9</accession>
<name>A0ACB8SPT9_9AGAM</name>
<proteinExistence type="predicted"/>
<protein>
    <submittedName>
        <fullName evidence="1">Uncharacterized protein</fullName>
    </submittedName>
</protein>
<comment type="caution">
    <text evidence="1">The sequence shown here is derived from an EMBL/GenBank/DDBJ whole genome shotgun (WGS) entry which is preliminary data.</text>
</comment>
<evidence type="ECO:0000313" key="1">
    <source>
        <dbReference type="EMBL" id="KAI0057848.1"/>
    </source>
</evidence>